<feature type="region of interest" description="Disordered" evidence="1">
    <location>
        <begin position="55"/>
        <end position="117"/>
    </location>
</feature>
<accession>A0AB33V918</accession>
<sequence>MKYMSYRDRMQRAYEMAYAIHAQKPARSSVYNFRSPEPATGVSDRPPVALWAPESRTPVDATGGGGAPSSLTQALGHATGRLTGSTPLKRSPDQPEKVTTRTNAAGSGGGNRPPRKKAVTHAIQDEALDELIETIPKQRRAKQEILRREDIVHEEPIRSEEAALLFA</sequence>
<name>A0AB33V918_9VIRU</name>
<feature type="compositionally biased region" description="Basic and acidic residues" evidence="1">
    <location>
        <begin position="90"/>
        <end position="99"/>
    </location>
</feature>
<proteinExistence type="predicted"/>
<dbReference type="EMBL" id="BK064844">
    <property type="protein sequence ID" value="DBA59399.1"/>
    <property type="molecule type" value="Genomic_DNA"/>
</dbReference>
<evidence type="ECO:0000256" key="1">
    <source>
        <dbReference type="SAM" id="MobiDB-lite"/>
    </source>
</evidence>
<organism evidence="2">
    <name type="scientific">Latid herpesvirus 1</name>
    <dbReference type="NCBI Taxonomy" id="3096545"/>
    <lineage>
        <taxon>Viruses</taxon>
        <taxon>Duplodnaviria</taxon>
        <taxon>Heunggongvirae</taxon>
        <taxon>Peploviricota</taxon>
        <taxon>Herviviricetes</taxon>
        <taxon>Herpesvirales</taxon>
    </lineage>
</organism>
<reference evidence="2" key="2">
    <citation type="journal article" date="2024" name="Virology">
        <title>Novel viruses discovered in metatranscriptomic analysis of farmed barramundi in Asia and Australia.</title>
        <authorList>
            <person name="Mercer L.K."/>
            <person name="Harding E.F."/>
            <person name="Sridhar T."/>
            <person name="White P.A."/>
        </authorList>
    </citation>
    <scope>NUCLEOTIDE SEQUENCE</scope>
</reference>
<evidence type="ECO:0000313" key="2">
    <source>
        <dbReference type="EMBL" id="DBA59399.1"/>
    </source>
</evidence>
<reference evidence="2" key="1">
    <citation type="submission" date="2023-06" db="EMBL/GenBank/DDBJ databases">
        <authorList>
            <person name="Mercer L.K."/>
            <person name="Harding E.F."/>
            <person name="Sridhar T."/>
            <person name="White P.A."/>
        </authorList>
    </citation>
    <scope>NUCLEOTIDE SEQUENCE</scope>
</reference>
<protein>
    <submittedName>
        <fullName evidence="2">ORF42</fullName>
    </submittedName>
</protein>